<evidence type="ECO:0000313" key="2">
    <source>
        <dbReference type="Proteomes" id="UP000244956"/>
    </source>
</evidence>
<dbReference type="PANTHER" id="PTHR39662:SF1">
    <property type="entry name" value="DUF354 DOMAIN-CONTAINING PROTEIN"/>
    <property type="match status" value="1"/>
</dbReference>
<comment type="caution">
    <text evidence="1">The sequence shown here is derived from an EMBL/GenBank/DDBJ whole genome shotgun (WGS) entry which is preliminary data.</text>
</comment>
<gene>
    <name evidence="1" type="ORF">DDZ16_05240</name>
</gene>
<evidence type="ECO:0000313" key="1">
    <source>
        <dbReference type="EMBL" id="PWE00346.1"/>
    </source>
</evidence>
<organism evidence="1 2">
    <name type="scientific">Marinilabilia rubra</name>
    <dbReference type="NCBI Taxonomy" id="2162893"/>
    <lineage>
        <taxon>Bacteria</taxon>
        <taxon>Pseudomonadati</taxon>
        <taxon>Bacteroidota</taxon>
        <taxon>Bacteroidia</taxon>
        <taxon>Marinilabiliales</taxon>
        <taxon>Marinilabiliaceae</taxon>
        <taxon>Marinilabilia</taxon>
    </lineage>
</organism>
<reference evidence="1 2" key="1">
    <citation type="submission" date="2018-05" db="EMBL/GenBank/DDBJ databases">
        <title>Marinilabilia rubrum sp. nov., isolated from saltern sediment.</title>
        <authorList>
            <person name="Zhang R."/>
        </authorList>
    </citation>
    <scope>NUCLEOTIDE SEQUENCE [LARGE SCALE GENOMIC DNA]</scope>
    <source>
        <strain evidence="1 2">WTE16</strain>
    </source>
</reference>
<dbReference type="RefSeq" id="WP_109263386.1">
    <property type="nucleotide sequence ID" value="NZ_QEWP01000003.1"/>
</dbReference>
<dbReference type="PANTHER" id="PTHR39662">
    <property type="entry name" value="DUF354 DOMAIN-CONTAINING PROTEIN-RELATED"/>
    <property type="match status" value="1"/>
</dbReference>
<keyword evidence="2" id="KW-1185">Reference proteome</keyword>
<protein>
    <recommendedName>
        <fullName evidence="3">DUF354 domain-containing protein</fullName>
    </recommendedName>
</protein>
<evidence type="ECO:0008006" key="3">
    <source>
        <dbReference type="Google" id="ProtNLM"/>
    </source>
</evidence>
<dbReference type="EMBL" id="QEWP01000003">
    <property type="protein sequence ID" value="PWE00346.1"/>
    <property type="molecule type" value="Genomic_DNA"/>
</dbReference>
<dbReference type="AlphaFoldDB" id="A0A2U2BBA6"/>
<dbReference type="OrthoDB" id="7058268at2"/>
<dbReference type="InterPro" id="IPR007152">
    <property type="entry name" value="DUF354"/>
</dbReference>
<dbReference type="Proteomes" id="UP000244956">
    <property type="component" value="Unassembled WGS sequence"/>
</dbReference>
<accession>A0A2U2BBA6</accession>
<dbReference type="Pfam" id="PF04007">
    <property type="entry name" value="DUF354"/>
    <property type="match status" value="1"/>
</dbReference>
<proteinExistence type="predicted"/>
<dbReference type="SUPFAM" id="SSF53756">
    <property type="entry name" value="UDP-Glycosyltransferase/glycogen phosphorylase"/>
    <property type="match status" value="1"/>
</dbReference>
<name>A0A2U2BBA6_9BACT</name>
<dbReference type="PIRSF" id="PIRSF005357">
    <property type="entry name" value="UCP005357"/>
    <property type="match status" value="1"/>
</dbReference>
<sequence length="344" mass="39375">MKIFIDIGHPAHVHYFRHFIRIMTEHGHQFFVTARKREHIHELLDFYNVSFRSRGRGGRSFIGKIFYLLITVFCQYLRARKFKPDLFLDFSTIYSGPAAYLLGKPYITFTDTENTGVYRKLIKPFCREVYTPKYFTSDLGSNHHRFNGLMELSYLHPNYFEPDLSVPESLGLKANEPFAVVRFVGWGAVHDRGKQGFSNKKKIELVRSLERFGRVFISAEGPLPELLEPLRLKLASHKIHDLLFYATLLVTEGATMATEAAILGTPAIFVSDFKLGNLQYLEDNYGMVLNFGTSEREQNLALKSAGMLLGRPGTKTNSARQAEKILEDHIDVTKFMVETITSMS</sequence>